<dbReference type="AlphaFoldDB" id="A0A2B4SDC1"/>
<feature type="repeat" description="TPR" evidence="3">
    <location>
        <begin position="197"/>
        <end position="230"/>
    </location>
</feature>
<dbReference type="SUPFAM" id="SSF48452">
    <property type="entry name" value="TPR-like"/>
    <property type="match status" value="2"/>
</dbReference>
<keyword evidence="4" id="KW-0175">Coiled coil</keyword>
<evidence type="ECO:0000256" key="1">
    <source>
        <dbReference type="ARBA" id="ARBA00022737"/>
    </source>
</evidence>
<evidence type="ECO:0000313" key="6">
    <source>
        <dbReference type="Proteomes" id="UP000225706"/>
    </source>
</evidence>
<dbReference type="PANTHER" id="PTHR45641">
    <property type="entry name" value="TETRATRICOPEPTIDE REPEAT PROTEIN (AFU_ORTHOLOGUE AFUA_6G03870)"/>
    <property type="match status" value="1"/>
</dbReference>
<organism evidence="5 6">
    <name type="scientific">Stylophora pistillata</name>
    <name type="common">Smooth cauliflower coral</name>
    <dbReference type="NCBI Taxonomy" id="50429"/>
    <lineage>
        <taxon>Eukaryota</taxon>
        <taxon>Metazoa</taxon>
        <taxon>Cnidaria</taxon>
        <taxon>Anthozoa</taxon>
        <taxon>Hexacorallia</taxon>
        <taxon>Scleractinia</taxon>
        <taxon>Astrocoeniina</taxon>
        <taxon>Pocilloporidae</taxon>
        <taxon>Stylophora</taxon>
    </lineage>
</organism>
<dbReference type="SMART" id="SM00028">
    <property type="entry name" value="TPR"/>
    <property type="match status" value="3"/>
</dbReference>
<dbReference type="InterPro" id="IPR019734">
    <property type="entry name" value="TPR_rpt"/>
</dbReference>
<dbReference type="PANTHER" id="PTHR45641:SF1">
    <property type="entry name" value="AAA+ ATPASE DOMAIN-CONTAINING PROTEIN"/>
    <property type="match status" value="1"/>
</dbReference>
<feature type="coiled-coil region" evidence="4">
    <location>
        <begin position="288"/>
        <end position="315"/>
    </location>
</feature>
<name>A0A2B4SDC1_STYPI</name>
<accession>A0A2B4SDC1</accession>
<evidence type="ECO:0000256" key="4">
    <source>
        <dbReference type="SAM" id="Coils"/>
    </source>
</evidence>
<dbReference type="PROSITE" id="PS50293">
    <property type="entry name" value="TPR_REGION"/>
    <property type="match status" value="1"/>
</dbReference>
<dbReference type="EMBL" id="LSMT01000123">
    <property type="protein sequence ID" value="PFX26557.1"/>
    <property type="molecule type" value="Genomic_DNA"/>
</dbReference>
<keyword evidence="2 3" id="KW-0802">TPR repeat</keyword>
<sequence>MDWCGNDHLELRQTVREEYIGAFNKAAIFLAKMMRKQEFESLFCKLAKRCPNDMLHSACLTHIGMKIVLSCTCTPQICPSALYRAKSFLLRALKTQSGLTNGNAAIRSQCLSKLGFCCVREGRLYEGFEYLNKAVKIQRERAKISGKIEAKIILAACHNDFAASLMVQSKHLLAIEIRLRHVLPVYEKNLGNHPFTATILNCIGNSYHALGDYDNAIKYVIQLVKIRKQLLGHHQETARSLYDLGVAYSEKNDFERALEYLKEAANLQLEVLDTYDELIHTHQTMSIVLRCLGRNEEAEEEMTRAEESAKKLDSWEAPMEMLRTQELEFDWNHF</sequence>
<reference evidence="6" key="1">
    <citation type="journal article" date="2017" name="bioRxiv">
        <title>Comparative analysis of the genomes of Stylophora pistillata and Acropora digitifera provides evidence for extensive differences between species of corals.</title>
        <authorList>
            <person name="Voolstra C.R."/>
            <person name="Li Y."/>
            <person name="Liew Y.J."/>
            <person name="Baumgarten S."/>
            <person name="Zoccola D."/>
            <person name="Flot J.-F."/>
            <person name="Tambutte S."/>
            <person name="Allemand D."/>
            <person name="Aranda M."/>
        </authorList>
    </citation>
    <scope>NUCLEOTIDE SEQUENCE [LARGE SCALE GENOMIC DNA]</scope>
</reference>
<evidence type="ECO:0008006" key="7">
    <source>
        <dbReference type="Google" id="ProtNLM"/>
    </source>
</evidence>
<dbReference type="InterPro" id="IPR011990">
    <property type="entry name" value="TPR-like_helical_dom_sf"/>
</dbReference>
<dbReference type="Proteomes" id="UP000225706">
    <property type="component" value="Unassembled WGS sequence"/>
</dbReference>
<feature type="repeat" description="TPR" evidence="3">
    <location>
        <begin position="238"/>
        <end position="271"/>
    </location>
</feature>
<dbReference type="Pfam" id="PF13424">
    <property type="entry name" value="TPR_12"/>
    <property type="match status" value="1"/>
</dbReference>
<comment type="caution">
    <text evidence="5">The sequence shown here is derived from an EMBL/GenBank/DDBJ whole genome shotgun (WGS) entry which is preliminary data.</text>
</comment>
<protein>
    <recommendedName>
        <fullName evidence="7">Nephrocystin-3</fullName>
    </recommendedName>
</protein>
<dbReference type="PROSITE" id="PS50005">
    <property type="entry name" value="TPR"/>
    <property type="match status" value="2"/>
</dbReference>
<dbReference type="Gene3D" id="1.25.40.10">
    <property type="entry name" value="Tetratricopeptide repeat domain"/>
    <property type="match status" value="1"/>
</dbReference>
<keyword evidence="1" id="KW-0677">Repeat</keyword>
<evidence type="ECO:0000313" key="5">
    <source>
        <dbReference type="EMBL" id="PFX26557.1"/>
    </source>
</evidence>
<evidence type="ECO:0000256" key="3">
    <source>
        <dbReference type="PROSITE-ProRule" id="PRU00339"/>
    </source>
</evidence>
<gene>
    <name evidence="5" type="ORF">AWC38_SpisGene8746</name>
</gene>
<proteinExistence type="predicted"/>
<keyword evidence="6" id="KW-1185">Reference proteome</keyword>
<dbReference type="OrthoDB" id="5974409at2759"/>
<evidence type="ECO:0000256" key="2">
    <source>
        <dbReference type="ARBA" id="ARBA00022803"/>
    </source>
</evidence>